<dbReference type="Pfam" id="PF26571">
    <property type="entry name" value="VldE"/>
    <property type="match status" value="1"/>
</dbReference>
<protein>
    <recommendedName>
        <fullName evidence="2">ARB-07466-like C-terminal domain-containing protein</fullName>
    </recommendedName>
</protein>
<reference evidence="3" key="1">
    <citation type="journal article" date="2021" name="Nat. Commun.">
        <title>Genetic determinants of endophytism in the Arabidopsis root mycobiome.</title>
        <authorList>
            <person name="Mesny F."/>
            <person name="Miyauchi S."/>
            <person name="Thiergart T."/>
            <person name="Pickel B."/>
            <person name="Atanasova L."/>
            <person name="Karlsson M."/>
            <person name="Huettel B."/>
            <person name="Barry K.W."/>
            <person name="Haridas S."/>
            <person name="Chen C."/>
            <person name="Bauer D."/>
            <person name="Andreopoulos W."/>
            <person name="Pangilinan J."/>
            <person name="LaButti K."/>
            <person name="Riley R."/>
            <person name="Lipzen A."/>
            <person name="Clum A."/>
            <person name="Drula E."/>
            <person name="Henrissat B."/>
            <person name="Kohler A."/>
            <person name="Grigoriev I.V."/>
            <person name="Martin F.M."/>
            <person name="Hacquard S."/>
        </authorList>
    </citation>
    <scope>NUCLEOTIDE SEQUENCE</scope>
    <source>
        <strain evidence="3">MPI-CAGE-CH-0235</strain>
    </source>
</reference>
<dbReference type="EMBL" id="JAGPNK010000003">
    <property type="protein sequence ID" value="KAH7324925.1"/>
    <property type="molecule type" value="Genomic_DNA"/>
</dbReference>
<name>A0A8K0SXV2_9HYPO</name>
<feature type="chain" id="PRO_5035431076" description="ARB-07466-like C-terminal domain-containing protein" evidence="1">
    <location>
        <begin position="18"/>
        <end position="236"/>
    </location>
</feature>
<feature type="domain" description="ARB-07466-like C-terminal" evidence="2">
    <location>
        <begin position="115"/>
        <end position="227"/>
    </location>
</feature>
<organism evidence="3 4">
    <name type="scientific">Stachybotrys elegans</name>
    <dbReference type="NCBI Taxonomy" id="80388"/>
    <lineage>
        <taxon>Eukaryota</taxon>
        <taxon>Fungi</taxon>
        <taxon>Dikarya</taxon>
        <taxon>Ascomycota</taxon>
        <taxon>Pezizomycotina</taxon>
        <taxon>Sordariomycetes</taxon>
        <taxon>Hypocreomycetidae</taxon>
        <taxon>Hypocreales</taxon>
        <taxon>Stachybotryaceae</taxon>
        <taxon>Stachybotrys</taxon>
    </lineage>
</organism>
<dbReference type="Proteomes" id="UP000813444">
    <property type="component" value="Unassembled WGS sequence"/>
</dbReference>
<accession>A0A8K0SXV2</accession>
<sequence length="236" mass="24837">MRFSTLLLPFVFGVARAAVNEPCYGPSGRHGVCISSSACSSGGGTSITGACPADASDIRCCSLPTCGSGGNCRWNSDCAGTSQTGLCPGPSQFRCCSSSATGWGGYGSPTIPAVGACRSVAVNGARAIVAAFPGRVREVFCIRDCACPGTSDHCCGLATDMMCADSGGAATLSGREIAEWVMRNRASLNVRYIIWGQKIWNPSQDSVRSWDTWRTMEDRGDLTQNHWDHVHVSYNG</sequence>
<feature type="signal peptide" evidence="1">
    <location>
        <begin position="1"/>
        <end position="17"/>
    </location>
</feature>
<comment type="caution">
    <text evidence="3">The sequence shown here is derived from an EMBL/GenBank/DDBJ whole genome shotgun (WGS) entry which is preliminary data.</text>
</comment>
<evidence type="ECO:0000256" key="1">
    <source>
        <dbReference type="SAM" id="SignalP"/>
    </source>
</evidence>
<dbReference type="InterPro" id="IPR058593">
    <property type="entry name" value="ARB_07466-like_C"/>
</dbReference>
<dbReference type="OrthoDB" id="2251794at2759"/>
<evidence type="ECO:0000313" key="4">
    <source>
        <dbReference type="Proteomes" id="UP000813444"/>
    </source>
</evidence>
<dbReference type="AlphaFoldDB" id="A0A8K0SXV2"/>
<gene>
    <name evidence="3" type="ORF">B0I35DRAFT_476127</name>
</gene>
<keyword evidence="1" id="KW-0732">Signal</keyword>
<keyword evidence="4" id="KW-1185">Reference proteome</keyword>
<evidence type="ECO:0000313" key="3">
    <source>
        <dbReference type="EMBL" id="KAH7324925.1"/>
    </source>
</evidence>
<proteinExistence type="predicted"/>
<evidence type="ECO:0000259" key="2">
    <source>
        <dbReference type="Pfam" id="PF26571"/>
    </source>
</evidence>